<protein>
    <submittedName>
        <fullName evidence="8">Xyloglucan galactosyltransferase KATAMARI1-like protein</fullName>
    </submittedName>
</protein>
<dbReference type="GO" id="GO:0016757">
    <property type="term" value="F:glycosyltransferase activity"/>
    <property type="evidence" value="ECO:0007669"/>
    <property type="project" value="UniProtKB-KW"/>
</dbReference>
<comment type="similarity">
    <text evidence="2">Belongs to the glycosyltransferase 47 family.</text>
</comment>
<evidence type="ECO:0000256" key="4">
    <source>
        <dbReference type="ARBA" id="ARBA00022679"/>
    </source>
</evidence>
<dbReference type="InterPro" id="IPR004263">
    <property type="entry name" value="Exostosin"/>
</dbReference>
<gene>
    <name evidence="8" type="ORF">GA_TR8109_c0_g1_i1_g.26269</name>
</gene>
<evidence type="ECO:0000256" key="2">
    <source>
        <dbReference type="ARBA" id="ARBA00010271"/>
    </source>
</evidence>
<dbReference type="GO" id="GO:0000139">
    <property type="term" value="C:Golgi membrane"/>
    <property type="evidence" value="ECO:0007669"/>
    <property type="project" value="UniProtKB-SubCell"/>
</dbReference>
<reference evidence="8" key="1">
    <citation type="submission" date="2016-07" db="EMBL/GenBank/DDBJ databases">
        <title>De novo transcriptome assembly of four accessions of the metal hyperaccumulator plant Noccaea caerulescens.</title>
        <authorList>
            <person name="Blande D."/>
            <person name="Halimaa P."/>
            <person name="Tervahauta A.I."/>
            <person name="Aarts M.G."/>
            <person name="Karenlampi S.O."/>
        </authorList>
    </citation>
    <scope>NUCLEOTIDE SEQUENCE</scope>
</reference>
<keyword evidence="3 8" id="KW-0328">Glycosyltransferase</keyword>
<evidence type="ECO:0000256" key="1">
    <source>
        <dbReference type="ARBA" id="ARBA00004323"/>
    </source>
</evidence>
<feature type="domain" description="Exostosin GT47" evidence="7">
    <location>
        <begin position="67"/>
        <end position="205"/>
    </location>
</feature>
<accession>A0A1J3D246</accession>
<proteinExistence type="inferred from homology"/>
<dbReference type="Pfam" id="PF03016">
    <property type="entry name" value="Exostosin_GT47"/>
    <property type="match status" value="1"/>
</dbReference>
<organism evidence="8">
    <name type="scientific">Noccaea caerulescens</name>
    <name type="common">Alpine penny-cress</name>
    <name type="synonym">Thlaspi caerulescens</name>
    <dbReference type="NCBI Taxonomy" id="107243"/>
    <lineage>
        <taxon>Eukaryota</taxon>
        <taxon>Viridiplantae</taxon>
        <taxon>Streptophyta</taxon>
        <taxon>Embryophyta</taxon>
        <taxon>Tracheophyta</taxon>
        <taxon>Spermatophyta</taxon>
        <taxon>Magnoliopsida</taxon>
        <taxon>eudicotyledons</taxon>
        <taxon>Gunneridae</taxon>
        <taxon>Pentapetalae</taxon>
        <taxon>rosids</taxon>
        <taxon>malvids</taxon>
        <taxon>Brassicales</taxon>
        <taxon>Brassicaceae</taxon>
        <taxon>Coluteocarpeae</taxon>
        <taxon>Noccaea</taxon>
    </lineage>
</organism>
<evidence type="ECO:0000256" key="3">
    <source>
        <dbReference type="ARBA" id="ARBA00022676"/>
    </source>
</evidence>
<keyword evidence="4 8" id="KW-0808">Transferase</keyword>
<keyword evidence="5" id="KW-0812">Transmembrane</keyword>
<evidence type="ECO:0000313" key="8">
    <source>
        <dbReference type="EMBL" id="JAU14171.1"/>
    </source>
</evidence>
<sequence length="210" mass="24023">MKKNNNSSSSIENQSWKKKPTTLLLFLSLLTISLLLLRLSQNKIILITATTTISKSDHQKSSGEDSCLGRYIYIHNLPSRFNIDILKDCNSISRPKDKVSMCKHLENSGFGPLIGEFNGDGVSNDSQYSPSWYATNQFMLEVIFHEKMKRYECLTRNSSLASAIYVPYYAGLDFRRNIRRRNVAARDAAGKELAKWLKKQPQWEGTRVFC</sequence>
<name>A0A1J3D246_NOCCA</name>
<dbReference type="PANTHER" id="PTHR11062">
    <property type="entry name" value="EXOSTOSIN HEPARAN SULFATE GLYCOSYLTRANSFERASE -RELATED"/>
    <property type="match status" value="1"/>
</dbReference>
<keyword evidence="6" id="KW-0333">Golgi apparatus</keyword>
<evidence type="ECO:0000256" key="6">
    <source>
        <dbReference type="ARBA" id="ARBA00023034"/>
    </source>
</evidence>
<dbReference type="EMBL" id="GEVI01018149">
    <property type="protein sequence ID" value="JAU14171.1"/>
    <property type="molecule type" value="Transcribed_RNA"/>
</dbReference>
<dbReference type="InterPro" id="IPR040911">
    <property type="entry name" value="Exostosin_GT47"/>
</dbReference>
<keyword evidence="5" id="KW-0735">Signal-anchor</keyword>
<evidence type="ECO:0000259" key="7">
    <source>
        <dbReference type="Pfam" id="PF03016"/>
    </source>
</evidence>
<dbReference type="PANTHER" id="PTHR11062:SF204">
    <property type="entry name" value="XYLOGLUCAN GALACTOSYLTRANSFERASE GT15-RELATED"/>
    <property type="match status" value="1"/>
</dbReference>
<evidence type="ECO:0000256" key="5">
    <source>
        <dbReference type="ARBA" id="ARBA00022968"/>
    </source>
</evidence>
<comment type="subcellular location">
    <subcellularLocation>
        <location evidence="1">Golgi apparatus membrane</location>
        <topology evidence="1">Single-pass type II membrane protein</topology>
    </subcellularLocation>
</comment>
<dbReference type="AlphaFoldDB" id="A0A1J3D246"/>